<dbReference type="HOGENOM" id="CLU_1977671_0_0_9"/>
<dbReference type="RefSeq" id="WP_003414863.1">
    <property type="nucleotide sequence ID" value="NZ_ACOM01000005.1"/>
</dbReference>
<dbReference type="AlphaFoldDB" id="C4IHI6"/>
<dbReference type="EMBL" id="ACOM01000005">
    <property type="protein sequence ID" value="EEP53758.1"/>
    <property type="molecule type" value="Genomic_DNA"/>
</dbReference>
<proteinExistence type="predicted"/>
<name>C4IHI6_CLOBU</name>
<reference evidence="1 2" key="1">
    <citation type="submission" date="2009-08" db="EMBL/GenBank/DDBJ databases">
        <authorList>
            <person name="Shrivastava S."/>
            <person name="Brinkac L.B."/>
            <person name="Brown J.L."/>
            <person name="Bruce D.B."/>
            <person name="Detter C."/>
            <person name="Green L.D."/>
            <person name="Munk C.A."/>
            <person name="Rogers Y.C."/>
            <person name="Tapia R."/>
            <person name="Sims D.R."/>
            <person name="Smith L.A."/>
            <person name="Smith T.J."/>
            <person name="Sutton G."/>
            <person name="Brettin T."/>
        </authorList>
    </citation>
    <scope>NUCLEOTIDE SEQUENCE [LARGE SCALE GENOMIC DNA]</scope>
    <source>
        <strain evidence="2">E4 str. BoNT E BL5262</strain>
    </source>
</reference>
<accession>C4IHI6</accession>
<protein>
    <submittedName>
        <fullName evidence="1">Uncharacterized protein</fullName>
    </submittedName>
</protein>
<keyword evidence="2" id="KW-1185">Reference proteome</keyword>
<evidence type="ECO:0000313" key="2">
    <source>
        <dbReference type="Proteomes" id="UP000003081"/>
    </source>
</evidence>
<sequence length="126" mass="14794">MEENYYALLLSIFKNVNAKDSVLYTKYGKQTNSFKRNVKIDRTPYKHVNIPTKKMTKETSELTKVEYKKIMKLKENHTWREIGSILNVTWASVYQSVRRYEKKKAIADGPTKTPLAIDFKNKTITL</sequence>
<gene>
    <name evidence="1" type="ORF">CLP_2717</name>
</gene>
<dbReference type="Proteomes" id="UP000003081">
    <property type="component" value="Unassembled WGS sequence"/>
</dbReference>
<comment type="caution">
    <text evidence="1">The sequence shown here is derived from an EMBL/GenBank/DDBJ whole genome shotgun (WGS) entry which is preliminary data.</text>
</comment>
<organism evidence="1 2">
    <name type="scientific">Clostridium butyricum E4 str. BoNT E BL5262</name>
    <dbReference type="NCBI Taxonomy" id="632245"/>
    <lineage>
        <taxon>Bacteria</taxon>
        <taxon>Bacillati</taxon>
        <taxon>Bacillota</taxon>
        <taxon>Clostridia</taxon>
        <taxon>Eubacteriales</taxon>
        <taxon>Clostridiaceae</taxon>
        <taxon>Clostridium</taxon>
    </lineage>
</organism>
<evidence type="ECO:0000313" key="1">
    <source>
        <dbReference type="EMBL" id="EEP53758.1"/>
    </source>
</evidence>